<protein>
    <submittedName>
        <fullName evidence="1">Uncharacterized protein</fullName>
    </submittedName>
</protein>
<sequence>MVSTPARTKKDPRRPKDWQKDWEAHETFSLPILNPQDPPEEFATAKALKVVAEEIEESSPTPIKQTINFNSINDLGNVKGTT</sequence>
<gene>
    <name evidence="1" type="ORF">MRB53_016538</name>
</gene>
<keyword evidence="2" id="KW-1185">Reference proteome</keyword>
<dbReference type="Proteomes" id="UP001234297">
    <property type="component" value="Chromosome 5"/>
</dbReference>
<comment type="caution">
    <text evidence="1">The sequence shown here is derived from an EMBL/GenBank/DDBJ whole genome shotgun (WGS) entry which is preliminary data.</text>
</comment>
<proteinExistence type="predicted"/>
<evidence type="ECO:0000313" key="1">
    <source>
        <dbReference type="EMBL" id="KAJ8639844.1"/>
    </source>
</evidence>
<organism evidence="1 2">
    <name type="scientific">Persea americana</name>
    <name type="common">Avocado</name>
    <dbReference type="NCBI Taxonomy" id="3435"/>
    <lineage>
        <taxon>Eukaryota</taxon>
        <taxon>Viridiplantae</taxon>
        <taxon>Streptophyta</taxon>
        <taxon>Embryophyta</taxon>
        <taxon>Tracheophyta</taxon>
        <taxon>Spermatophyta</taxon>
        <taxon>Magnoliopsida</taxon>
        <taxon>Magnoliidae</taxon>
        <taxon>Laurales</taxon>
        <taxon>Lauraceae</taxon>
        <taxon>Persea</taxon>
    </lineage>
</organism>
<dbReference type="EMBL" id="CM056813">
    <property type="protein sequence ID" value="KAJ8639844.1"/>
    <property type="molecule type" value="Genomic_DNA"/>
</dbReference>
<reference evidence="1 2" key="1">
    <citation type="journal article" date="2022" name="Hortic Res">
        <title>A haplotype resolved chromosomal level avocado genome allows analysis of novel avocado genes.</title>
        <authorList>
            <person name="Nath O."/>
            <person name="Fletcher S.J."/>
            <person name="Hayward A."/>
            <person name="Shaw L.M."/>
            <person name="Masouleh A.K."/>
            <person name="Furtado A."/>
            <person name="Henry R.J."/>
            <person name="Mitter N."/>
        </authorList>
    </citation>
    <scope>NUCLEOTIDE SEQUENCE [LARGE SCALE GENOMIC DNA]</scope>
    <source>
        <strain evidence="2">cv. Hass</strain>
    </source>
</reference>
<accession>A0ACC2M2M0</accession>
<evidence type="ECO:0000313" key="2">
    <source>
        <dbReference type="Proteomes" id="UP001234297"/>
    </source>
</evidence>
<name>A0ACC2M2M0_PERAE</name>